<evidence type="ECO:0000256" key="6">
    <source>
        <dbReference type="ARBA" id="ARBA00023136"/>
    </source>
</evidence>
<feature type="transmembrane region" description="Helical" evidence="7">
    <location>
        <begin position="111"/>
        <end position="133"/>
    </location>
</feature>
<organism evidence="8 9">
    <name type="scientific">Vulcaniibacterium thermophilum</name>
    <dbReference type="NCBI Taxonomy" id="1169913"/>
    <lineage>
        <taxon>Bacteria</taxon>
        <taxon>Pseudomonadati</taxon>
        <taxon>Pseudomonadota</taxon>
        <taxon>Gammaproteobacteria</taxon>
        <taxon>Lysobacterales</taxon>
        <taxon>Lysobacteraceae</taxon>
        <taxon>Vulcaniibacterium</taxon>
    </lineage>
</organism>
<dbReference type="PANTHER" id="PTHR33567">
    <property type="entry name" value="CHROMATE ION TRANSPORTER (EUROFUNG)"/>
    <property type="match status" value="1"/>
</dbReference>
<evidence type="ECO:0000256" key="7">
    <source>
        <dbReference type="SAM" id="Phobius"/>
    </source>
</evidence>
<name>A0A918Z320_9GAMM</name>
<evidence type="ECO:0000313" key="8">
    <source>
        <dbReference type="EMBL" id="GHE35729.1"/>
    </source>
</evidence>
<keyword evidence="6 7" id="KW-0472">Membrane</keyword>
<feature type="transmembrane region" description="Helical" evidence="7">
    <location>
        <begin position="317"/>
        <end position="337"/>
    </location>
</feature>
<reference evidence="8" key="2">
    <citation type="submission" date="2020-09" db="EMBL/GenBank/DDBJ databases">
        <authorList>
            <person name="Sun Q."/>
            <person name="Kim S."/>
        </authorList>
    </citation>
    <scope>NUCLEOTIDE SEQUENCE</scope>
    <source>
        <strain evidence="8">KCTC 32020</strain>
    </source>
</reference>
<sequence>MNSPTERPRFAEAVRFWLLLGCISFGGPAGQIAIMHAELVEKRRWVDEATFLRALDLCMLLPGPEAMQLATWLGWRLHGLRGGLIAGALFVLPAAVLLALLAWAYMRFGHLPVTAAVAFGLQAAVLGLIVHALQRIGTRVLRTPLAIALAVGALAALALLRWPFPWVLAGAALAGLAAWRFRPHWLPAGGLHGGGEGGQAGTRPSLARAALRAAVLTAVWWAPLLALAAWLGFDSTAWAMGRFFGQAALVTLGGAYAVLPYVAERAVHAQGWLDAGQMMTGLGLAETTPGPLILVLEFVGFVGAWQHPDLPSPLASAWLGAGVAVWATFLPSFLFVLTLAPWVERIARVGAAAAMLGAITAAVVGVIAQLALWFGARLLGGQDAVGAALVLGIAAATWWAVGIRRWPVYAVVPAAALLAAALQAAR</sequence>
<feature type="transmembrane region" description="Helical" evidence="7">
    <location>
        <begin position="84"/>
        <end position="105"/>
    </location>
</feature>
<evidence type="ECO:0000256" key="3">
    <source>
        <dbReference type="ARBA" id="ARBA00022475"/>
    </source>
</evidence>
<evidence type="ECO:0000256" key="1">
    <source>
        <dbReference type="ARBA" id="ARBA00004651"/>
    </source>
</evidence>
<dbReference type="Pfam" id="PF02417">
    <property type="entry name" value="Chromate_transp"/>
    <property type="match status" value="2"/>
</dbReference>
<keyword evidence="4 7" id="KW-0812">Transmembrane</keyword>
<dbReference type="Proteomes" id="UP000636453">
    <property type="component" value="Unassembled WGS sequence"/>
</dbReference>
<dbReference type="AlphaFoldDB" id="A0A918Z320"/>
<evidence type="ECO:0000313" key="9">
    <source>
        <dbReference type="Proteomes" id="UP000636453"/>
    </source>
</evidence>
<evidence type="ECO:0000256" key="2">
    <source>
        <dbReference type="ARBA" id="ARBA00005262"/>
    </source>
</evidence>
<reference evidence="8" key="1">
    <citation type="journal article" date="2014" name="Int. J. Syst. Evol. Microbiol.">
        <title>Complete genome sequence of Corynebacterium casei LMG S-19264T (=DSM 44701T), isolated from a smear-ripened cheese.</title>
        <authorList>
            <consortium name="US DOE Joint Genome Institute (JGI-PGF)"/>
            <person name="Walter F."/>
            <person name="Albersmeier A."/>
            <person name="Kalinowski J."/>
            <person name="Ruckert C."/>
        </authorList>
    </citation>
    <scope>NUCLEOTIDE SEQUENCE</scope>
    <source>
        <strain evidence="8">KCTC 32020</strain>
    </source>
</reference>
<evidence type="ECO:0000256" key="4">
    <source>
        <dbReference type="ARBA" id="ARBA00022692"/>
    </source>
</evidence>
<comment type="subcellular location">
    <subcellularLocation>
        <location evidence="1">Cell membrane</location>
        <topology evidence="1">Multi-pass membrane protein</topology>
    </subcellularLocation>
</comment>
<accession>A0A918Z320</accession>
<dbReference type="OrthoDB" id="8969999at2"/>
<dbReference type="EMBL" id="BNCF01000008">
    <property type="protein sequence ID" value="GHE35729.1"/>
    <property type="molecule type" value="Genomic_DNA"/>
</dbReference>
<feature type="transmembrane region" description="Helical" evidence="7">
    <location>
        <begin position="408"/>
        <end position="425"/>
    </location>
</feature>
<evidence type="ECO:0000256" key="5">
    <source>
        <dbReference type="ARBA" id="ARBA00022989"/>
    </source>
</evidence>
<dbReference type="GO" id="GO:0015109">
    <property type="term" value="F:chromate transmembrane transporter activity"/>
    <property type="evidence" value="ECO:0007669"/>
    <property type="project" value="InterPro"/>
</dbReference>
<proteinExistence type="inferred from homology"/>
<keyword evidence="9" id="KW-1185">Reference proteome</keyword>
<feature type="transmembrane region" description="Helical" evidence="7">
    <location>
        <begin position="384"/>
        <end position="401"/>
    </location>
</feature>
<protein>
    <submittedName>
        <fullName evidence="8">Chromate transporter</fullName>
    </submittedName>
</protein>
<feature type="transmembrane region" description="Helical" evidence="7">
    <location>
        <begin position="16"/>
        <end position="34"/>
    </location>
</feature>
<comment type="caution">
    <text evidence="8">The sequence shown here is derived from an EMBL/GenBank/DDBJ whole genome shotgun (WGS) entry which is preliminary data.</text>
</comment>
<feature type="transmembrane region" description="Helical" evidence="7">
    <location>
        <begin position="209"/>
        <end position="231"/>
    </location>
</feature>
<comment type="similarity">
    <text evidence="2">Belongs to the chromate ion transporter (CHR) (TC 2.A.51) family.</text>
</comment>
<dbReference type="InterPro" id="IPR014047">
    <property type="entry name" value="Chr_Tranpt_l_chain"/>
</dbReference>
<dbReference type="InterPro" id="IPR003370">
    <property type="entry name" value="Chromate_transpt"/>
</dbReference>
<dbReference type="PANTHER" id="PTHR33567:SF3">
    <property type="entry name" value="CHROMATE ION TRANSPORTER (EUROFUNG)"/>
    <property type="match status" value="1"/>
</dbReference>
<feature type="transmembrane region" description="Helical" evidence="7">
    <location>
        <begin position="243"/>
        <end position="263"/>
    </location>
</feature>
<dbReference type="NCBIfam" id="TIGR00937">
    <property type="entry name" value="2A51"/>
    <property type="match status" value="1"/>
</dbReference>
<gene>
    <name evidence="8" type="ORF">GCM10007167_17520</name>
</gene>
<keyword evidence="3" id="KW-1003">Cell membrane</keyword>
<dbReference type="PIRSF" id="PIRSF004810">
    <property type="entry name" value="ChrA"/>
    <property type="match status" value="1"/>
</dbReference>
<dbReference type="GO" id="GO:0005886">
    <property type="term" value="C:plasma membrane"/>
    <property type="evidence" value="ECO:0007669"/>
    <property type="project" value="UniProtKB-SubCell"/>
</dbReference>
<keyword evidence="5 7" id="KW-1133">Transmembrane helix</keyword>
<feature type="transmembrane region" description="Helical" evidence="7">
    <location>
        <begin position="284"/>
        <end position="305"/>
    </location>
</feature>
<dbReference type="RefSeq" id="WP_146475019.1">
    <property type="nucleotide sequence ID" value="NZ_BNCF01000008.1"/>
</dbReference>
<feature type="transmembrane region" description="Helical" evidence="7">
    <location>
        <begin position="140"/>
        <end position="158"/>
    </location>
</feature>
<feature type="transmembrane region" description="Helical" evidence="7">
    <location>
        <begin position="349"/>
        <end position="372"/>
    </location>
</feature>